<evidence type="ECO:0000313" key="2">
    <source>
        <dbReference type="Proteomes" id="UP001623592"/>
    </source>
</evidence>
<protein>
    <submittedName>
        <fullName evidence="1">Uncharacterized protein</fullName>
    </submittedName>
</protein>
<sequence>MHNCGSEVTMLKEQFKKALINLDKKILKSLDVSICLSQKRVIETS</sequence>
<name>A0ABW8TEZ8_9CLOT</name>
<accession>A0ABW8TEZ8</accession>
<reference evidence="1 2" key="1">
    <citation type="submission" date="2024-11" db="EMBL/GenBank/DDBJ databases">
        <authorList>
            <person name="Heng Y.C."/>
            <person name="Lim A.C.H."/>
            <person name="Lee J.K.Y."/>
            <person name="Kittelmann S."/>
        </authorList>
    </citation>
    <scope>NUCLEOTIDE SEQUENCE [LARGE SCALE GENOMIC DNA]</scope>
    <source>
        <strain evidence="1 2">WILCCON 0114</strain>
    </source>
</reference>
<gene>
    <name evidence="1" type="ORF">ACJDT4_11620</name>
</gene>
<dbReference type="Proteomes" id="UP001623592">
    <property type="component" value="Unassembled WGS sequence"/>
</dbReference>
<organism evidence="1 2">
    <name type="scientific">Clostridium neuense</name>
    <dbReference type="NCBI Taxonomy" id="1728934"/>
    <lineage>
        <taxon>Bacteria</taxon>
        <taxon>Bacillati</taxon>
        <taxon>Bacillota</taxon>
        <taxon>Clostridia</taxon>
        <taxon>Eubacteriales</taxon>
        <taxon>Clostridiaceae</taxon>
        <taxon>Clostridium</taxon>
    </lineage>
</organism>
<evidence type="ECO:0000313" key="1">
    <source>
        <dbReference type="EMBL" id="MFL0251073.1"/>
    </source>
</evidence>
<keyword evidence="2" id="KW-1185">Reference proteome</keyword>
<proteinExistence type="predicted"/>
<dbReference type="EMBL" id="JBJIAA010000009">
    <property type="protein sequence ID" value="MFL0251073.1"/>
    <property type="molecule type" value="Genomic_DNA"/>
</dbReference>
<comment type="caution">
    <text evidence="1">The sequence shown here is derived from an EMBL/GenBank/DDBJ whole genome shotgun (WGS) entry which is preliminary data.</text>
</comment>
<dbReference type="RefSeq" id="WP_406787733.1">
    <property type="nucleotide sequence ID" value="NZ_JBJIAA010000009.1"/>
</dbReference>